<evidence type="ECO:0000313" key="7">
    <source>
        <dbReference type="EMBL" id="MBW9110282.1"/>
    </source>
</evidence>
<dbReference type="Gene3D" id="3.30.43.10">
    <property type="entry name" value="Uridine Diphospho-n-acetylenolpyruvylglucosamine Reductase, domain 2"/>
    <property type="match status" value="1"/>
</dbReference>
<keyword evidence="5" id="KW-0560">Oxidoreductase</keyword>
<evidence type="ECO:0000313" key="8">
    <source>
        <dbReference type="Proteomes" id="UP000777440"/>
    </source>
</evidence>
<dbReference type="InterPro" id="IPR016166">
    <property type="entry name" value="FAD-bd_PCMH"/>
</dbReference>
<dbReference type="Pfam" id="PF01565">
    <property type="entry name" value="FAD_binding_4"/>
    <property type="match status" value="1"/>
</dbReference>
<dbReference type="InterPro" id="IPR016167">
    <property type="entry name" value="FAD-bd_PCMH_sub1"/>
</dbReference>
<dbReference type="InterPro" id="IPR006093">
    <property type="entry name" value="Oxy_OxRdtase_FAD_BS"/>
</dbReference>
<dbReference type="PANTHER" id="PTHR42973:SF39">
    <property type="entry name" value="FAD-BINDING PCMH-TYPE DOMAIN-CONTAINING PROTEIN"/>
    <property type="match status" value="1"/>
</dbReference>
<reference evidence="7 8" key="1">
    <citation type="journal article" date="2021" name="MBio">
        <title>Poor Competitiveness of Bradyrhizobium in Pigeon Pea Root Colonization in Indian Soils.</title>
        <authorList>
            <person name="Chalasani D."/>
            <person name="Basu A."/>
            <person name="Pullabhotla S.V.S.R.N."/>
            <person name="Jorrin B."/>
            <person name="Neal A.L."/>
            <person name="Poole P.S."/>
            <person name="Podile A.R."/>
            <person name="Tkacz A."/>
        </authorList>
    </citation>
    <scope>NUCLEOTIDE SEQUENCE [LARGE SCALE GENOMIC DNA]</scope>
    <source>
        <strain evidence="7 8">HU12</strain>
    </source>
</reference>
<dbReference type="InterPro" id="IPR036318">
    <property type="entry name" value="FAD-bd_PCMH-like_sf"/>
</dbReference>
<comment type="cofactor">
    <cofactor evidence="1">
        <name>FAD</name>
        <dbReference type="ChEBI" id="CHEBI:57692"/>
    </cofactor>
</comment>
<protein>
    <submittedName>
        <fullName evidence="7">FAD-binding oxidoreductase</fullName>
    </submittedName>
</protein>
<gene>
    <name evidence="7" type="ORF">JNB61_10910</name>
</gene>
<dbReference type="InterPro" id="IPR006094">
    <property type="entry name" value="Oxid_FAD_bind_N"/>
</dbReference>
<organism evidence="7 8">
    <name type="scientific">Microbacterium ureisolvens</name>
    <dbReference type="NCBI Taxonomy" id="2781186"/>
    <lineage>
        <taxon>Bacteria</taxon>
        <taxon>Bacillati</taxon>
        <taxon>Actinomycetota</taxon>
        <taxon>Actinomycetes</taxon>
        <taxon>Micrococcales</taxon>
        <taxon>Microbacteriaceae</taxon>
        <taxon>Microbacterium</taxon>
    </lineage>
</organism>
<dbReference type="Gene3D" id="3.30.465.10">
    <property type="match status" value="1"/>
</dbReference>
<dbReference type="InterPro" id="IPR016169">
    <property type="entry name" value="FAD-bd_PCMH_sub2"/>
</dbReference>
<evidence type="ECO:0000256" key="2">
    <source>
        <dbReference type="ARBA" id="ARBA00005466"/>
    </source>
</evidence>
<dbReference type="PROSITE" id="PS51387">
    <property type="entry name" value="FAD_PCMH"/>
    <property type="match status" value="1"/>
</dbReference>
<keyword evidence="4" id="KW-0274">FAD</keyword>
<sequence length="454" mass="47841">MSTPTTALDASALRSIPGILLPGDPGYDAARTPWNLAVDLHPAAVAVPRDVDEVAAVVAAASAHGLRVAPQSTGHLALSLHGLDLSNTVLLRMHRFTGVRVDPDARTARVLGGTLWRDVAAAAAPHGLAALHGSAGDVAVAGYVVGGGLSLYGRRHGLAAGHVRAIEVVTADGALVRASADEHRDLFWALRGGGGGFGVVVAVEIDLLPIADVVAGMLLWDLSHGPEVLRTWVEWTKTAPESATTSLRAMRFPPIPELPPFLSGRSLVVIDGAVLEEDERAAEILAPLRALGPELDTFTRIPAIDVLGVHMDPPAPTPGISDHLLLAELPEEAVAVFLSVAGPDAETSLMIAELRHLEGALARPIDAALATLHGRFALFTLAAVPVPQLFELGMQTTADAASALRPWSSGVAYQNFSDRREEASAFFDVETRDRLVRIREQYDPAGLWLAAHDL</sequence>
<dbReference type="SUPFAM" id="SSF56176">
    <property type="entry name" value="FAD-binding/transporter-associated domain-like"/>
    <property type="match status" value="1"/>
</dbReference>
<keyword evidence="3" id="KW-0285">Flavoprotein</keyword>
<evidence type="ECO:0000256" key="4">
    <source>
        <dbReference type="ARBA" id="ARBA00022827"/>
    </source>
</evidence>
<comment type="caution">
    <text evidence="7">The sequence shown here is derived from an EMBL/GenBank/DDBJ whole genome shotgun (WGS) entry which is preliminary data.</text>
</comment>
<proteinExistence type="inferred from homology"/>
<keyword evidence="8" id="KW-1185">Reference proteome</keyword>
<dbReference type="PANTHER" id="PTHR42973">
    <property type="entry name" value="BINDING OXIDOREDUCTASE, PUTATIVE (AFU_ORTHOLOGUE AFUA_1G17690)-RELATED"/>
    <property type="match status" value="1"/>
</dbReference>
<evidence type="ECO:0000256" key="1">
    <source>
        <dbReference type="ARBA" id="ARBA00001974"/>
    </source>
</evidence>
<comment type="similarity">
    <text evidence="2">Belongs to the oxygen-dependent FAD-linked oxidoreductase family.</text>
</comment>
<evidence type="ECO:0000256" key="3">
    <source>
        <dbReference type="ARBA" id="ARBA00022630"/>
    </source>
</evidence>
<accession>A0ABS7I0F6</accession>
<evidence type="ECO:0000256" key="5">
    <source>
        <dbReference type="ARBA" id="ARBA00023002"/>
    </source>
</evidence>
<evidence type="ECO:0000259" key="6">
    <source>
        <dbReference type="PROSITE" id="PS51387"/>
    </source>
</evidence>
<dbReference type="Gene3D" id="3.40.462.20">
    <property type="match status" value="1"/>
</dbReference>
<dbReference type="PROSITE" id="PS00862">
    <property type="entry name" value="OX2_COVAL_FAD"/>
    <property type="match status" value="1"/>
</dbReference>
<dbReference type="InterPro" id="IPR050416">
    <property type="entry name" value="FAD-linked_Oxidoreductase"/>
</dbReference>
<dbReference type="Proteomes" id="UP000777440">
    <property type="component" value="Unassembled WGS sequence"/>
</dbReference>
<dbReference type="EMBL" id="JAEUAX010000005">
    <property type="protein sequence ID" value="MBW9110282.1"/>
    <property type="molecule type" value="Genomic_DNA"/>
</dbReference>
<feature type="domain" description="FAD-binding PCMH-type" evidence="6">
    <location>
        <begin position="38"/>
        <end position="210"/>
    </location>
</feature>
<name>A0ABS7I0F6_9MICO</name>